<dbReference type="PANTHER" id="PTHR21716">
    <property type="entry name" value="TRANSMEMBRANE PROTEIN"/>
    <property type="match status" value="1"/>
</dbReference>
<dbReference type="AlphaFoldDB" id="A0A1F7JHY3"/>
<evidence type="ECO:0000313" key="9">
    <source>
        <dbReference type="EMBL" id="OGK55207.1"/>
    </source>
</evidence>
<organism evidence="9 10">
    <name type="scientific">Candidatus Roizmanbacteria bacterium RIFCSPLOWO2_01_FULL_45_11</name>
    <dbReference type="NCBI Taxonomy" id="1802070"/>
    <lineage>
        <taxon>Bacteria</taxon>
        <taxon>Candidatus Roizmaniibacteriota</taxon>
    </lineage>
</organism>
<comment type="caution">
    <text evidence="9">The sequence shown here is derived from an EMBL/GenBank/DDBJ whole genome shotgun (WGS) entry which is preliminary data.</text>
</comment>
<dbReference type="GO" id="GO:0055085">
    <property type="term" value="P:transmembrane transport"/>
    <property type="evidence" value="ECO:0007669"/>
    <property type="project" value="TreeGrafter"/>
</dbReference>
<keyword evidence="5 8" id="KW-0812">Transmembrane</keyword>
<dbReference type="GO" id="GO:0005886">
    <property type="term" value="C:plasma membrane"/>
    <property type="evidence" value="ECO:0007669"/>
    <property type="project" value="UniProtKB-SubCell"/>
</dbReference>
<dbReference type="PANTHER" id="PTHR21716:SF53">
    <property type="entry name" value="PERMEASE PERM-RELATED"/>
    <property type="match status" value="1"/>
</dbReference>
<evidence type="ECO:0000313" key="10">
    <source>
        <dbReference type="Proteomes" id="UP000178486"/>
    </source>
</evidence>
<evidence type="ECO:0000256" key="3">
    <source>
        <dbReference type="ARBA" id="ARBA00022448"/>
    </source>
</evidence>
<gene>
    <name evidence="9" type="ORF">A3B56_03115</name>
</gene>
<name>A0A1F7JHY3_9BACT</name>
<feature type="transmembrane region" description="Helical" evidence="8">
    <location>
        <begin position="193"/>
        <end position="224"/>
    </location>
</feature>
<feature type="transmembrane region" description="Helical" evidence="8">
    <location>
        <begin position="60"/>
        <end position="80"/>
    </location>
</feature>
<evidence type="ECO:0000256" key="4">
    <source>
        <dbReference type="ARBA" id="ARBA00022475"/>
    </source>
</evidence>
<evidence type="ECO:0000256" key="2">
    <source>
        <dbReference type="ARBA" id="ARBA00009773"/>
    </source>
</evidence>
<feature type="transmembrane region" description="Helical" evidence="8">
    <location>
        <begin position="298"/>
        <end position="316"/>
    </location>
</feature>
<keyword evidence="7 8" id="KW-0472">Membrane</keyword>
<comment type="similarity">
    <text evidence="2">Belongs to the autoinducer-2 exporter (AI-2E) (TC 2.A.86) family.</text>
</comment>
<keyword evidence="6 8" id="KW-1133">Transmembrane helix</keyword>
<evidence type="ECO:0000256" key="6">
    <source>
        <dbReference type="ARBA" id="ARBA00022989"/>
    </source>
</evidence>
<evidence type="ECO:0000256" key="7">
    <source>
        <dbReference type="ARBA" id="ARBA00023136"/>
    </source>
</evidence>
<feature type="transmembrane region" description="Helical" evidence="8">
    <location>
        <begin position="92"/>
        <end position="109"/>
    </location>
</feature>
<dbReference type="Pfam" id="PF01594">
    <property type="entry name" value="AI-2E_transport"/>
    <property type="match status" value="1"/>
</dbReference>
<sequence>MPTRVEISYKTIVFTVAFFLFLWVIFQILDILFLLFLSVIAASGLRPVVDRIEQMNVPRVLAILIVYLVLIALIFLLGAYMIPILVKQTTRLVEALSYFFSLSFLSPYVDISATRVAEQLASVSGNIYRATVGAFSLIINFFTFFVFAFYLLLERRYLRVFLRNFFGEQMKERIVDVLLKMEQRLGAWVRGEIALGLIIGTMTYIGLLLLNVEFALPLAIIAGFLELVPIIGPIIAAIPAVIVALLINPFLAILVVILYFLIQQLENHLIVPMVMKRAVGVPPMISILSILIGARLAGTVGAIISIPVFVCAQIVLQEYFMSNKETITLAPTPEK</sequence>
<dbReference type="Proteomes" id="UP000178486">
    <property type="component" value="Unassembled WGS sequence"/>
</dbReference>
<keyword evidence="3" id="KW-0813">Transport</keyword>
<evidence type="ECO:0000256" key="5">
    <source>
        <dbReference type="ARBA" id="ARBA00022692"/>
    </source>
</evidence>
<comment type="subcellular location">
    <subcellularLocation>
        <location evidence="1">Cell membrane</location>
        <topology evidence="1">Multi-pass membrane protein</topology>
    </subcellularLocation>
</comment>
<dbReference type="EMBL" id="MGAU01000020">
    <property type="protein sequence ID" value="OGK55207.1"/>
    <property type="molecule type" value="Genomic_DNA"/>
</dbReference>
<keyword evidence="4" id="KW-1003">Cell membrane</keyword>
<protein>
    <recommendedName>
        <fullName evidence="11">AI-2E family transporter</fullName>
    </recommendedName>
</protein>
<evidence type="ECO:0000256" key="1">
    <source>
        <dbReference type="ARBA" id="ARBA00004651"/>
    </source>
</evidence>
<feature type="transmembrane region" description="Helical" evidence="8">
    <location>
        <begin position="129"/>
        <end position="153"/>
    </location>
</feature>
<accession>A0A1F7JHY3</accession>
<evidence type="ECO:0008006" key="11">
    <source>
        <dbReference type="Google" id="ProtNLM"/>
    </source>
</evidence>
<proteinExistence type="inferred from homology"/>
<reference evidence="9 10" key="1">
    <citation type="journal article" date="2016" name="Nat. Commun.">
        <title>Thousands of microbial genomes shed light on interconnected biogeochemical processes in an aquifer system.</title>
        <authorList>
            <person name="Anantharaman K."/>
            <person name="Brown C.T."/>
            <person name="Hug L.A."/>
            <person name="Sharon I."/>
            <person name="Castelle C.J."/>
            <person name="Probst A.J."/>
            <person name="Thomas B.C."/>
            <person name="Singh A."/>
            <person name="Wilkins M.J."/>
            <person name="Karaoz U."/>
            <person name="Brodie E.L."/>
            <person name="Williams K.H."/>
            <person name="Hubbard S.S."/>
            <person name="Banfield J.F."/>
        </authorList>
    </citation>
    <scope>NUCLEOTIDE SEQUENCE [LARGE SCALE GENOMIC DNA]</scope>
</reference>
<feature type="transmembrane region" description="Helical" evidence="8">
    <location>
        <begin position="12"/>
        <end position="40"/>
    </location>
</feature>
<dbReference type="InterPro" id="IPR002549">
    <property type="entry name" value="AI-2E-like"/>
</dbReference>
<feature type="transmembrane region" description="Helical" evidence="8">
    <location>
        <begin position="230"/>
        <end position="262"/>
    </location>
</feature>
<evidence type="ECO:0000256" key="8">
    <source>
        <dbReference type="SAM" id="Phobius"/>
    </source>
</evidence>